<evidence type="ECO:0000259" key="3">
    <source>
        <dbReference type="PROSITE" id="PS51286"/>
    </source>
</evidence>
<dbReference type="SMART" id="SM00952">
    <property type="entry name" value="RAP"/>
    <property type="match status" value="1"/>
</dbReference>
<dbReference type="InterPro" id="IPR013579">
    <property type="entry name" value="FAST_2"/>
</dbReference>
<dbReference type="InterPro" id="IPR010622">
    <property type="entry name" value="FAST_Leu-rich"/>
</dbReference>
<evidence type="ECO:0000313" key="5">
    <source>
        <dbReference type="Proteomes" id="UP001634394"/>
    </source>
</evidence>
<organism evidence="4 5">
    <name type="scientific">Sinanodonta woodiana</name>
    <name type="common">Chinese pond mussel</name>
    <name type="synonym">Anodonta woodiana</name>
    <dbReference type="NCBI Taxonomy" id="1069815"/>
    <lineage>
        <taxon>Eukaryota</taxon>
        <taxon>Metazoa</taxon>
        <taxon>Spiralia</taxon>
        <taxon>Lophotrochozoa</taxon>
        <taxon>Mollusca</taxon>
        <taxon>Bivalvia</taxon>
        <taxon>Autobranchia</taxon>
        <taxon>Heteroconchia</taxon>
        <taxon>Palaeoheterodonta</taxon>
        <taxon>Unionida</taxon>
        <taxon>Unionoidea</taxon>
        <taxon>Unionidae</taxon>
        <taxon>Unioninae</taxon>
        <taxon>Sinanodonta</taxon>
    </lineage>
</organism>
<dbReference type="InterPro" id="IPR050870">
    <property type="entry name" value="FAST_kinase"/>
</dbReference>
<name>A0ABD3VC41_SINWO</name>
<dbReference type="Pfam" id="PF08373">
    <property type="entry name" value="RAP"/>
    <property type="match status" value="1"/>
</dbReference>
<gene>
    <name evidence="4" type="ORF">ACJMK2_012708</name>
</gene>
<dbReference type="GO" id="GO:0005739">
    <property type="term" value="C:mitochondrion"/>
    <property type="evidence" value="ECO:0007669"/>
    <property type="project" value="UniProtKB-SubCell"/>
</dbReference>
<keyword evidence="5" id="KW-1185">Reference proteome</keyword>
<dbReference type="InterPro" id="IPR013584">
    <property type="entry name" value="RAP"/>
</dbReference>
<dbReference type="PANTHER" id="PTHR21228:SF72">
    <property type="entry name" value="LD32258P"/>
    <property type="match status" value="1"/>
</dbReference>
<reference evidence="4 5" key="1">
    <citation type="submission" date="2024-11" db="EMBL/GenBank/DDBJ databases">
        <title>Chromosome-level genome assembly of the freshwater bivalve Anodonta woodiana.</title>
        <authorList>
            <person name="Chen X."/>
        </authorList>
    </citation>
    <scope>NUCLEOTIDE SEQUENCE [LARGE SCALE GENOMIC DNA]</scope>
    <source>
        <strain evidence="4">MN2024</strain>
        <tissue evidence="4">Gills</tissue>
    </source>
</reference>
<dbReference type="Pfam" id="PF06743">
    <property type="entry name" value="FAST_1"/>
    <property type="match status" value="1"/>
</dbReference>
<protein>
    <recommendedName>
        <fullName evidence="3">RAP domain-containing protein</fullName>
    </recommendedName>
</protein>
<evidence type="ECO:0000256" key="1">
    <source>
        <dbReference type="ARBA" id="ARBA00004173"/>
    </source>
</evidence>
<proteinExistence type="predicted"/>
<dbReference type="AlphaFoldDB" id="A0ABD3VC41"/>
<evidence type="ECO:0000256" key="2">
    <source>
        <dbReference type="ARBA" id="ARBA00023128"/>
    </source>
</evidence>
<dbReference type="EMBL" id="JBJQND010000013">
    <property type="protein sequence ID" value="KAL3858097.1"/>
    <property type="molecule type" value="Genomic_DNA"/>
</dbReference>
<dbReference type="Proteomes" id="UP001634394">
    <property type="component" value="Unassembled WGS sequence"/>
</dbReference>
<sequence length="901" mass="104915">MLARMFHGRGIRYVYRIAKFRHTINSITIDPSACFKKDPSLRYAHLYWNLFVDSHIGFRTFSTTSKWLAASQHLDKMVKEQNGVSTMLQTLGEKFPVENLDPVAAVDCLKIIRTFMYNKMLCKNAIFQNQPPIITFAKVFQYQNDSDIFRLFFPNPYFQGLLNQICGHISQFAPAHNAELFACLVTLGISLEHPIMQELISLFLDEKYPMCLNDLATVFDHVKVTPLRSDLFFLRVCMPRLQKSFETNIVMENTRCSLERVATLLEPFSLIQCSKMRDWYQKRLLSMAEDNSCMNLDSVRSIMIMLSKSNSRSWSLPNMVRLTDLCFKEIEKSLHKLKPYQIEVIAQVGWQFGVYKSLKVTTCALDILEKVHFMALNMLEKVQASATLTEILTLLLGVRWQKLNINERESFERLLAKHIEEANIDDLLKVVNFTQFHRVKNKTCQCVVDAKIIENIGKIMNDSKAFRQISNYYRSFSASLPLHNTLLDHMQKSQMFFETKEFVYLAQLILCTSPEDKPFSKLVIDKVESMISQFRLSKITVLLRGLDVLNRSKYTQAQILDLHILLDKAFVQKIETTELLELCDVAYKLGFFEHTKIRHAEKINLLYEKMAKLVMSMKTDELYRFALSVRKTKLYNKVVLDSLAQYLIRHGEALIGQVFVLIVVVIAKSGYQLQEHSVFTKLCLEITQKHFDKLDIQEQISLAHSLCLLQICPQEILCRIFSFEYLMALDKYRVQTGWDLNFTTMHLNRCAVLEYPQLNIPWFHESFDAKFYLPDFAMVNQFTGLFKTLSEILGGPEFFEKNVLTPYFHPIAVELFLDENKRPVSYAKAKQAQTRTYQPIAILLATKFNDENLNGFLQTEIRQLEILGYKVVVILYSEWNSMAMFDNDERVKYLKEKLFTV</sequence>
<comment type="subcellular location">
    <subcellularLocation>
        <location evidence="1">Mitochondrion</location>
    </subcellularLocation>
</comment>
<dbReference type="Pfam" id="PF08368">
    <property type="entry name" value="FAST_2"/>
    <property type="match status" value="1"/>
</dbReference>
<evidence type="ECO:0000313" key="4">
    <source>
        <dbReference type="EMBL" id="KAL3858097.1"/>
    </source>
</evidence>
<accession>A0ABD3VC41</accession>
<feature type="domain" description="RAP" evidence="3">
    <location>
        <begin position="840"/>
        <end position="896"/>
    </location>
</feature>
<comment type="caution">
    <text evidence="4">The sequence shown here is derived from an EMBL/GenBank/DDBJ whole genome shotgun (WGS) entry which is preliminary data.</text>
</comment>
<keyword evidence="2" id="KW-0496">Mitochondrion</keyword>
<dbReference type="PANTHER" id="PTHR21228">
    <property type="entry name" value="FAST LEU-RICH DOMAIN-CONTAINING"/>
    <property type="match status" value="1"/>
</dbReference>
<dbReference type="PROSITE" id="PS51286">
    <property type="entry name" value="RAP"/>
    <property type="match status" value="1"/>
</dbReference>